<evidence type="ECO:0008006" key="3">
    <source>
        <dbReference type="Google" id="ProtNLM"/>
    </source>
</evidence>
<dbReference type="AlphaFoldDB" id="A0A5C5XEE3"/>
<dbReference type="SUPFAM" id="SSF53448">
    <property type="entry name" value="Nucleotide-diphospho-sugar transferases"/>
    <property type="match status" value="1"/>
</dbReference>
<dbReference type="Pfam" id="PF09837">
    <property type="entry name" value="DUF2064"/>
    <property type="match status" value="1"/>
</dbReference>
<dbReference type="InterPro" id="IPR018641">
    <property type="entry name" value="Trfase_1_rSAM/seldom-assoc"/>
</dbReference>
<evidence type="ECO:0000313" key="1">
    <source>
        <dbReference type="EMBL" id="TWT61029.1"/>
    </source>
</evidence>
<dbReference type="EMBL" id="SJPG01000001">
    <property type="protein sequence ID" value="TWT61029.1"/>
    <property type="molecule type" value="Genomic_DNA"/>
</dbReference>
<organism evidence="1 2">
    <name type="scientific">Rubinisphaera italica</name>
    <dbReference type="NCBI Taxonomy" id="2527969"/>
    <lineage>
        <taxon>Bacteria</taxon>
        <taxon>Pseudomonadati</taxon>
        <taxon>Planctomycetota</taxon>
        <taxon>Planctomycetia</taxon>
        <taxon>Planctomycetales</taxon>
        <taxon>Planctomycetaceae</taxon>
        <taxon>Rubinisphaera</taxon>
    </lineage>
</organism>
<name>A0A5C5XEE3_9PLAN</name>
<dbReference type="RefSeq" id="WP_165441673.1">
    <property type="nucleotide sequence ID" value="NZ_SJPG01000001.1"/>
</dbReference>
<protein>
    <recommendedName>
        <fullName evidence="3">2-phospho-L-lactate guanylyltransferase</fullName>
    </recommendedName>
</protein>
<accession>A0A5C5XEE3</accession>
<gene>
    <name evidence="1" type="ORF">Pan54_17620</name>
</gene>
<dbReference type="Gene3D" id="3.90.550.10">
    <property type="entry name" value="Spore Coat Polysaccharide Biosynthesis Protein SpsA, Chain A"/>
    <property type="match status" value="1"/>
</dbReference>
<dbReference type="Proteomes" id="UP000316095">
    <property type="component" value="Unassembled WGS sequence"/>
</dbReference>
<evidence type="ECO:0000313" key="2">
    <source>
        <dbReference type="Proteomes" id="UP000316095"/>
    </source>
</evidence>
<dbReference type="NCBIfam" id="TIGR04282">
    <property type="entry name" value="glyco_like_cofC"/>
    <property type="match status" value="1"/>
</dbReference>
<sequence>MNFPHQETVLGVFVKHPEPGKVKSRLGVEIGYENAASLYEAFVADIIERFGHSADRLILGYTPDNKTALDWLLQQGSKDAVYWPQPDTDLGKRMANYFHFAFEQHETKSAILIGSDSPTLPVSHLEQAYEWLFSVDCVLGPSADGGYYLVGLSSPQPEMFEGIEWSSSSVLEKTVERIQELGLSMKLLPLWYDVDEMANLRMLRGHLLAMKLSGRNNLPRRTEEWLANWSEASGD</sequence>
<proteinExistence type="predicted"/>
<dbReference type="InterPro" id="IPR029044">
    <property type="entry name" value="Nucleotide-diphossugar_trans"/>
</dbReference>
<comment type="caution">
    <text evidence="1">The sequence shown here is derived from an EMBL/GenBank/DDBJ whole genome shotgun (WGS) entry which is preliminary data.</text>
</comment>
<dbReference type="PANTHER" id="PTHR36529:SF1">
    <property type="entry name" value="GLYCOSYLTRANSFERASE"/>
    <property type="match status" value="1"/>
</dbReference>
<reference evidence="1 2" key="1">
    <citation type="submission" date="2019-02" db="EMBL/GenBank/DDBJ databases">
        <title>Deep-cultivation of Planctomycetes and their phenomic and genomic characterization uncovers novel biology.</title>
        <authorList>
            <person name="Wiegand S."/>
            <person name="Jogler M."/>
            <person name="Boedeker C."/>
            <person name="Pinto D."/>
            <person name="Vollmers J."/>
            <person name="Rivas-Marin E."/>
            <person name="Kohn T."/>
            <person name="Peeters S.H."/>
            <person name="Heuer A."/>
            <person name="Rast P."/>
            <person name="Oberbeckmann S."/>
            <person name="Bunk B."/>
            <person name="Jeske O."/>
            <person name="Meyerdierks A."/>
            <person name="Storesund J.E."/>
            <person name="Kallscheuer N."/>
            <person name="Luecker S."/>
            <person name="Lage O.M."/>
            <person name="Pohl T."/>
            <person name="Merkel B.J."/>
            <person name="Hornburger P."/>
            <person name="Mueller R.-W."/>
            <person name="Bruemmer F."/>
            <person name="Labrenz M."/>
            <person name="Spormann A.M."/>
            <person name="Op Den Camp H."/>
            <person name="Overmann J."/>
            <person name="Amann R."/>
            <person name="Jetten M.S.M."/>
            <person name="Mascher T."/>
            <person name="Medema M.H."/>
            <person name="Devos D.P."/>
            <person name="Kaster A.-K."/>
            <person name="Ovreas L."/>
            <person name="Rohde M."/>
            <person name="Galperin M.Y."/>
            <person name="Jogler C."/>
        </authorList>
    </citation>
    <scope>NUCLEOTIDE SEQUENCE [LARGE SCALE GENOMIC DNA]</scope>
    <source>
        <strain evidence="1 2">Pan54</strain>
    </source>
</reference>
<keyword evidence="2" id="KW-1185">Reference proteome</keyword>
<dbReference type="PANTHER" id="PTHR36529">
    <property type="entry name" value="SLL1095 PROTEIN"/>
    <property type="match status" value="1"/>
</dbReference>